<name>S6AB65_SULDS</name>
<feature type="domain" description="Protein kinase" evidence="5">
    <location>
        <begin position="18"/>
        <end position="289"/>
    </location>
</feature>
<evidence type="ECO:0000256" key="3">
    <source>
        <dbReference type="ARBA" id="ARBA00022777"/>
    </source>
</evidence>
<dbReference type="AlphaFoldDB" id="S6AB65"/>
<evidence type="ECO:0000256" key="4">
    <source>
        <dbReference type="ARBA" id="ARBA00022840"/>
    </source>
</evidence>
<proteinExistence type="predicted"/>
<dbReference type="GO" id="GO:0016020">
    <property type="term" value="C:membrane"/>
    <property type="evidence" value="ECO:0007669"/>
    <property type="project" value="TreeGrafter"/>
</dbReference>
<dbReference type="Proteomes" id="UP000015559">
    <property type="component" value="Chromosome"/>
</dbReference>
<dbReference type="SUPFAM" id="SSF56112">
    <property type="entry name" value="Protein kinase-like (PK-like)"/>
    <property type="match status" value="1"/>
</dbReference>
<dbReference type="GO" id="GO:0005524">
    <property type="term" value="F:ATP binding"/>
    <property type="evidence" value="ECO:0007669"/>
    <property type="project" value="UniProtKB-KW"/>
</dbReference>
<dbReference type="OrthoDB" id="9801841at2"/>
<dbReference type="eggNOG" id="COG0515">
    <property type="taxonomic scope" value="Bacteria"/>
</dbReference>
<dbReference type="RefSeq" id="WP_009206690.1">
    <property type="nucleotide sequence ID" value="NC_022357.1"/>
</dbReference>
<dbReference type="PROSITE" id="PS00108">
    <property type="entry name" value="PROTEIN_KINASE_ST"/>
    <property type="match status" value="1"/>
</dbReference>
<accession>S6AB65</accession>
<dbReference type="SMART" id="SM00220">
    <property type="entry name" value="S_TKc"/>
    <property type="match status" value="1"/>
</dbReference>
<dbReference type="GO" id="GO:0005829">
    <property type="term" value="C:cytosol"/>
    <property type="evidence" value="ECO:0007669"/>
    <property type="project" value="TreeGrafter"/>
</dbReference>
<dbReference type="GO" id="GO:0000407">
    <property type="term" value="C:phagophore assembly site"/>
    <property type="evidence" value="ECO:0007669"/>
    <property type="project" value="TreeGrafter"/>
</dbReference>
<dbReference type="Pfam" id="PF00069">
    <property type="entry name" value="Pkinase"/>
    <property type="match status" value="1"/>
</dbReference>
<dbReference type="InterPro" id="IPR045269">
    <property type="entry name" value="Atg1-like"/>
</dbReference>
<organism evidence="6 7">
    <name type="scientific">Sulfuricella denitrificans (strain DSM 22764 / NBRC 105220 / skB26)</name>
    <dbReference type="NCBI Taxonomy" id="1163617"/>
    <lineage>
        <taxon>Bacteria</taxon>
        <taxon>Pseudomonadati</taxon>
        <taxon>Pseudomonadota</taxon>
        <taxon>Betaproteobacteria</taxon>
        <taxon>Nitrosomonadales</taxon>
        <taxon>Sulfuricellaceae</taxon>
        <taxon>Sulfuricella</taxon>
    </lineage>
</organism>
<evidence type="ECO:0000313" key="6">
    <source>
        <dbReference type="EMBL" id="BAN34363.1"/>
    </source>
</evidence>
<evidence type="ECO:0000256" key="2">
    <source>
        <dbReference type="ARBA" id="ARBA00022741"/>
    </source>
</evidence>
<dbReference type="PANTHER" id="PTHR24348">
    <property type="entry name" value="SERINE/THREONINE-PROTEIN KINASE UNC-51-RELATED"/>
    <property type="match status" value="1"/>
</dbReference>
<dbReference type="InterPro" id="IPR011009">
    <property type="entry name" value="Kinase-like_dom_sf"/>
</dbReference>
<dbReference type="InterPro" id="IPR000719">
    <property type="entry name" value="Prot_kinase_dom"/>
</dbReference>
<keyword evidence="7" id="KW-1185">Reference proteome</keyword>
<keyword evidence="1" id="KW-0808">Transferase</keyword>
<evidence type="ECO:0000313" key="7">
    <source>
        <dbReference type="Proteomes" id="UP000015559"/>
    </source>
</evidence>
<dbReference type="InterPro" id="IPR008271">
    <property type="entry name" value="Ser/Thr_kinase_AS"/>
</dbReference>
<dbReference type="HOGENOM" id="CLU_000288_63_44_4"/>
<keyword evidence="3 6" id="KW-0418">Kinase</keyword>
<dbReference type="PANTHER" id="PTHR24348:SF22">
    <property type="entry name" value="NON-SPECIFIC SERINE_THREONINE PROTEIN KINASE"/>
    <property type="match status" value="1"/>
</dbReference>
<evidence type="ECO:0000259" key="5">
    <source>
        <dbReference type="PROSITE" id="PS50011"/>
    </source>
</evidence>
<dbReference type="PROSITE" id="PS50011">
    <property type="entry name" value="PROTEIN_KINASE_DOM"/>
    <property type="match status" value="1"/>
</dbReference>
<dbReference type="GO" id="GO:0004674">
    <property type="term" value="F:protein serine/threonine kinase activity"/>
    <property type="evidence" value="ECO:0007669"/>
    <property type="project" value="UniProtKB-KW"/>
</dbReference>
<keyword evidence="2" id="KW-0547">Nucleotide-binding</keyword>
<keyword evidence="4" id="KW-0067">ATP-binding</keyword>
<dbReference type="Gene3D" id="3.30.200.20">
    <property type="entry name" value="Phosphorylase Kinase, domain 1"/>
    <property type="match status" value="1"/>
</dbReference>
<dbReference type="GO" id="GO:0005776">
    <property type="term" value="C:autophagosome"/>
    <property type="evidence" value="ECO:0007669"/>
    <property type="project" value="TreeGrafter"/>
</dbReference>
<dbReference type="CDD" id="cd14014">
    <property type="entry name" value="STKc_PknB_like"/>
    <property type="match status" value="1"/>
</dbReference>
<gene>
    <name evidence="6" type="ORF">SCD_n00515</name>
</gene>
<sequence>MASQPNQALPHGYQLLNYRIDKQISSGGFSLVYLAYDENELPVAIKEYLPCALVLRESGALVQASSAENLNVFRYGMKCFFEEGLALARIGHPNVVRVTNFFRANETVYLVMQYERGRTLQDYILHRKKEIREYFIRRIFAEMLGGLREVHAHKILHLDIKPSNIYIRLDGSPLLLDFGAARQTLTQEKSSLNPMYTPGFAAPEQYGHDRDALGPWTDIYGVGASMFACLSGFAPQAANMRLEQDKQESARKLWSGHHSEHLLELIDWCLKLDPLERPQSVFVVQKALLEKDKVPEVTQKKFSLLHTIRNKFSKLKTGGER</sequence>
<dbReference type="Gene3D" id="1.10.510.10">
    <property type="entry name" value="Transferase(Phosphotransferase) domain 1"/>
    <property type="match status" value="1"/>
</dbReference>
<evidence type="ECO:0000256" key="1">
    <source>
        <dbReference type="ARBA" id="ARBA00022679"/>
    </source>
</evidence>
<reference evidence="6 7" key="1">
    <citation type="journal article" date="2012" name="Appl. Environ. Microbiol.">
        <title>Draft genome sequence of a psychrotolerant sulfur-oxidizing bacterium, Sulfuricella denitrificans skB26, and proteomic insights into cold adaptation.</title>
        <authorList>
            <person name="Watanabe T."/>
            <person name="Kojima H."/>
            <person name="Fukui M."/>
        </authorList>
    </citation>
    <scope>NUCLEOTIDE SEQUENCE [LARGE SCALE GENOMIC DNA]</scope>
    <source>
        <strain evidence="7">skB26</strain>
    </source>
</reference>
<dbReference type="STRING" id="1163617.SCD_n00515"/>
<protein>
    <submittedName>
        <fullName evidence="6">Serine/threonine protein kinase</fullName>
    </submittedName>
</protein>
<keyword evidence="6" id="KW-0723">Serine/threonine-protein kinase</keyword>
<dbReference type="KEGG" id="sdr:SCD_n00515"/>
<dbReference type="EMBL" id="AP013066">
    <property type="protein sequence ID" value="BAN34363.1"/>
    <property type="molecule type" value="Genomic_DNA"/>
</dbReference>